<evidence type="ECO:0000313" key="6">
    <source>
        <dbReference type="EMBL" id="OIJ13043.1"/>
    </source>
</evidence>
<evidence type="ECO:0000256" key="2">
    <source>
        <dbReference type="ARBA" id="ARBA00022679"/>
    </source>
</evidence>
<dbReference type="HAMAP" id="MF_02070">
    <property type="entry name" value="TagA_TarA"/>
    <property type="match status" value="1"/>
</dbReference>
<accession>A0A1S2LLR6</accession>
<dbReference type="InterPro" id="IPR004629">
    <property type="entry name" value="WecG_TagA_CpsF"/>
</dbReference>
<dbReference type="NCBIfam" id="TIGR00696">
    <property type="entry name" value="wecG_tagA_cpsF"/>
    <property type="match status" value="1"/>
</dbReference>
<dbReference type="GO" id="GO:0047244">
    <property type="term" value="F:N-acetylglucosaminyldiphosphoundecaprenol N-acetyl-beta-D-mannosaminyltransferase activity"/>
    <property type="evidence" value="ECO:0007669"/>
    <property type="project" value="UniProtKB-UniRule"/>
</dbReference>
<reference evidence="6 7" key="1">
    <citation type="submission" date="2016-10" db="EMBL/GenBank/DDBJ databases">
        <title>Draft genome sequences of four alkaliphilic bacteria belonging to the Anaerobacillus genus.</title>
        <authorList>
            <person name="Bassil N.M."/>
            <person name="Lloyd J.R."/>
        </authorList>
    </citation>
    <scope>NUCLEOTIDE SEQUENCE [LARGE SCALE GENOMIC DNA]</scope>
    <source>
        <strain evidence="6 7">DSM 18345</strain>
    </source>
</reference>
<comment type="function">
    <text evidence="5">Catalyzes the conversion of GlcNAc-PP-undecaprenol into ManNAc-GlcNAc-PP-undecaprenol, the first committed lipid intermediate in the de novo synthesis of teichoic acid.</text>
</comment>
<keyword evidence="3 5" id="KW-0777">Teichoic acid biosynthesis</keyword>
<sequence>MDYVNVLGIEVSRMTNEETVNFIVEELNQGKKQFVVTANPEILYRAYKNKEYLTYIQHANLVTADGIGVVKGAKILGQYIPERVTGVDIFYKLLEQANLNGYSIYLLGASEEVLEKTTHKIKTLYPRIQLAGKHHGFFNEQHDEKIVWEIQKHKPDFIFVALGSPFQEKWIAQHLHQFEHGTFIGVGGSFDVFSGQIKRAPNVWQKLNLEWFYRLLKQPRRIQRVAKIPFFFLYVMKQKVGLLENFEETKTINNPVNNEKERSL</sequence>
<comment type="similarity">
    <text evidence="5">Belongs to the glycosyltransferase 26 family. TagA/TarA subfamily.</text>
</comment>
<keyword evidence="4 5" id="KW-0961">Cell wall biogenesis/degradation</keyword>
<dbReference type="PANTHER" id="PTHR34136:SF1">
    <property type="entry name" value="UDP-N-ACETYL-D-MANNOSAMINURONIC ACID TRANSFERASE"/>
    <property type="match status" value="1"/>
</dbReference>
<organism evidence="6 7">
    <name type="scientific">Anaerobacillus alkalilacustris</name>
    <dbReference type="NCBI Taxonomy" id="393763"/>
    <lineage>
        <taxon>Bacteria</taxon>
        <taxon>Bacillati</taxon>
        <taxon>Bacillota</taxon>
        <taxon>Bacilli</taxon>
        <taxon>Bacillales</taxon>
        <taxon>Bacillaceae</taxon>
        <taxon>Anaerobacillus</taxon>
    </lineage>
</organism>
<evidence type="ECO:0000256" key="5">
    <source>
        <dbReference type="HAMAP-Rule" id="MF_02070"/>
    </source>
</evidence>
<dbReference type="AlphaFoldDB" id="A0A1S2LLR6"/>
<name>A0A1S2LLR6_9BACI</name>
<proteinExistence type="inferred from homology"/>
<dbReference type="GO" id="GO:0019350">
    <property type="term" value="P:teichoic acid biosynthetic process"/>
    <property type="evidence" value="ECO:0007669"/>
    <property type="project" value="UniProtKB-UniRule"/>
</dbReference>
<dbReference type="Pfam" id="PF03808">
    <property type="entry name" value="Glyco_tran_WecG"/>
    <property type="match status" value="1"/>
</dbReference>
<dbReference type="PANTHER" id="PTHR34136">
    <property type="match status" value="1"/>
</dbReference>
<dbReference type="InterPro" id="IPR034714">
    <property type="entry name" value="TagA_TarA"/>
</dbReference>
<comment type="catalytic activity">
    <reaction evidence="5">
        <text>UDP-N-acetyl-alpha-D-mannosamine + N-acetyl-alpha-D-glucosaminyl-di-trans,octa-cis-undecaprenyl diphosphate = N-acetyl-beta-D-mannosaminyl-(1-&gt;4)-N-acetyl-alpha-D-glucosaminyl di-trans,octa-cis-undecaprenyl diphosphate + UDP + H(+)</text>
        <dbReference type="Rhea" id="RHEA:16053"/>
        <dbReference type="ChEBI" id="CHEBI:15378"/>
        <dbReference type="ChEBI" id="CHEBI:58223"/>
        <dbReference type="ChEBI" id="CHEBI:62959"/>
        <dbReference type="ChEBI" id="CHEBI:68623"/>
        <dbReference type="ChEBI" id="CHEBI:132210"/>
        <dbReference type="EC" id="2.4.1.187"/>
    </reaction>
</comment>
<evidence type="ECO:0000256" key="1">
    <source>
        <dbReference type="ARBA" id="ARBA00022676"/>
    </source>
</evidence>
<comment type="pathway">
    <text evidence="5">Cell wall biogenesis; teichoic acid biosynthesis.</text>
</comment>
<evidence type="ECO:0000313" key="7">
    <source>
        <dbReference type="Proteomes" id="UP000179524"/>
    </source>
</evidence>
<keyword evidence="1 5" id="KW-0328">Glycosyltransferase</keyword>
<dbReference type="Proteomes" id="UP000179524">
    <property type="component" value="Unassembled WGS sequence"/>
</dbReference>
<evidence type="ECO:0000256" key="4">
    <source>
        <dbReference type="ARBA" id="ARBA00023316"/>
    </source>
</evidence>
<keyword evidence="2 5" id="KW-0808">Transferase</keyword>
<gene>
    <name evidence="6" type="ORF">BKP37_11025</name>
</gene>
<dbReference type="EMBL" id="MLQR01000029">
    <property type="protein sequence ID" value="OIJ13043.1"/>
    <property type="molecule type" value="Genomic_DNA"/>
</dbReference>
<evidence type="ECO:0000256" key="3">
    <source>
        <dbReference type="ARBA" id="ARBA00022944"/>
    </source>
</evidence>
<comment type="caution">
    <text evidence="6">The sequence shown here is derived from an EMBL/GenBank/DDBJ whole genome shotgun (WGS) entry which is preliminary data.</text>
</comment>
<dbReference type="EC" id="2.4.1.187" evidence="5"/>
<protein>
    <recommendedName>
        <fullName evidence="5">N-acetylglucosaminyldiphosphoundecaprenol N-acetyl-beta-D-mannosaminyltransferase</fullName>
        <ecNumber evidence="5">2.4.1.187</ecNumber>
    </recommendedName>
    <alternativeName>
        <fullName evidence="5">N-acetylmannosaminyltransferase</fullName>
    </alternativeName>
    <alternativeName>
        <fullName evidence="5">UDP-N-acetylmannosamine transferase</fullName>
    </alternativeName>
    <alternativeName>
        <fullName evidence="5">UDP-N-acetylmannosamine:N-acetylglucosaminyl pyrophosphorylundecaprenol N-acetylmannosaminyltransferase</fullName>
    </alternativeName>
</protein>
<dbReference type="CDD" id="cd06533">
    <property type="entry name" value="Glyco_transf_WecG_TagA"/>
    <property type="match status" value="1"/>
</dbReference>
<dbReference type="UniPathway" id="UPA00632"/>
<dbReference type="GO" id="GO:0071555">
    <property type="term" value="P:cell wall organization"/>
    <property type="evidence" value="ECO:0007669"/>
    <property type="project" value="UniProtKB-KW"/>
</dbReference>
<keyword evidence="7" id="KW-1185">Reference proteome</keyword>